<evidence type="ECO:0000313" key="13">
    <source>
        <dbReference type="EMBL" id="OHS95875.1"/>
    </source>
</evidence>
<evidence type="ECO:0000256" key="9">
    <source>
        <dbReference type="SAM" id="MobiDB-lite"/>
    </source>
</evidence>
<dbReference type="FunFam" id="1.10.510.10:FF:000008">
    <property type="entry name" value="Non-specific serine/threonine protein kinase"/>
    <property type="match status" value="1"/>
</dbReference>
<dbReference type="GO" id="GO:0004674">
    <property type="term" value="F:protein serine/threonine kinase activity"/>
    <property type="evidence" value="ECO:0007669"/>
    <property type="project" value="UniProtKB-KW"/>
</dbReference>
<keyword evidence="3" id="KW-0723">Serine/threonine-protein kinase</keyword>
<organism evidence="13 14">
    <name type="scientific">Tritrichomonas foetus</name>
    <dbReference type="NCBI Taxonomy" id="1144522"/>
    <lineage>
        <taxon>Eukaryota</taxon>
        <taxon>Metamonada</taxon>
        <taxon>Parabasalia</taxon>
        <taxon>Tritrichomonadida</taxon>
        <taxon>Tritrichomonadidae</taxon>
        <taxon>Tritrichomonas</taxon>
    </lineage>
</organism>
<feature type="domain" description="Protein kinase" evidence="11">
    <location>
        <begin position="112"/>
        <end position="363"/>
    </location>
</feature>
<dbReference type="PROSITE" id="PS50011">
    <property type="entry name" value="PROTEIN_KINASE_DOM"/>
    <property type="match status" value="1"/>
</dbReference>
<dbReference type="SUPFAM" id="SSF50729">
    <property type="entry name" value="PH domain-like"/>
    <property type="match status" value="1"/>
</dbReference>
<dbReference type="PROSITE" id="PS00108">
    <property type="entry name" value="PROTEIN_KINASE_ST"/>
    <property type="match status" value="1"/>
</dbReference>
<evidence type="ECO:0000256" key="8">
    <source>
        <dbReference type="ARBA" id="ARBA00022840"/>
    </source>
</evidence>
<dbReference type="Gene3D" id="2.30.29.30">
    <property type="entry name" value="Pleckstrin-homology domain (PH domain)/Phosphotyrosine-binding domain (PTB)"/>
    <property type="match status" value="1"/>
</dbReference>
<dbReference type="InterPro" id="IPR001849">
    <property type="entry name" value="PH_domain"/>
</dbReference>
<evidence type="ECO:0000259" key="10">
    <source>
        <dbReference type="PROSITE" id="PS50003"/>
    </source>
</evidence>
<dbReference type="InterPro" id="IPR000719">
    <property type="entry name" value="Prot_kinase_dom"/>
</dbReference>
<dbReference type="FunFam" id="2.30.29.30:FF:000350">
    <property type="entry name" value="AGC family protein kinase"/>
    <property type="match status" value="1"/>
</dbReference>
<dbReference type="PROSITE" id="PS50003">
    <property type="entry name" value="PH_DOMAIN"/>
    <property type="match status" value="1"/>
</dbReference>
<keyword evidence="8" id="KW-0067">ATP-binding</keyword>
<dbReference type="PROSITE" id="PS51285">
    <property type="entry name" value="AGC_KINASE_CTER"/>
    <property type="match status" value="1"/>
</dbReference>
<evidence type="ECO:0000259" key="12">
    <source>
        <dbReference type="PROSITE" id="PS51285"/>
    </source>
</evidence>
<evidence type="ECO:0000259" key="11">
    <source>
        <dbReference type="PROSITE" id="PS50011"/>
    </source>
</evidence>
<accession>A0A1J4JDX7</accession>
<evidence type="ECO:0000256" key="4">
    <source>
        <dbReference type="ARBA" id="ARBA00022553"/>
    </source>
</evidence>
<dbReference type="EMBL" id="MLAK01001215">
    <property type="protein sequence ID" value="OHS95875.1"/>
    <property type="molecule type" value="Genomic_DNA"/>
</dbReference>
<keyword evidence="6" id="KW-0547">Nucleotide-binding</keyword>
<protein>
    <recommendedName>
        <fullName evidence="2">non-specific serine/threonine protein kinase</fullName>
        <ecNumber evidence="2">2.7.11.1</ecNumber>
    </recommendedName>
</protein>
<dbReference type="OrthoDB" id="347657at2759"/>
<dbReference type="InterPro" id="IPR008271">
    <property type="entry name" value="Ser/Thr_kinase_AS"/>
</dbReference>
<dbReference type="GO" id="GO:0005524">
    <property type="term" value="F:ATP binding"/>
    <property type="evidence" value="ECO:0007669"/>
    <property type="project" value="UniProtKB-KW"/>
</dbReference>
<dbReference type="EC" id="2.7.11.1" evidence="2"/>
<dbReference type="Proteomes" id="UP000179807">
    <property type="component" value="Unassembled WGS sequence"/>
</dbReference>
<dbReference type="InterPro" id="IPR000961">
    <property type="entry name" value="AGC-kinase_C"/>
</dbReference>
<dbReference type="VEuPathDB" id="TrichDB:TRFO_10284"/>
<gene>
    <name evidence="13" type="primary">pkbA</name>
    <name evidence="13" type="ORF">TRFO_10284</name>
</gene>
<dbReference type="InterPro" id="IPR045270">
    <property type="entry name" value="STKc_AGC"/>
</dbReference>
<dbReference type="AlphaFoldDB" id="A0A1J4JDX7"/>
<dbReference type="CDD" id="cd05123">
    <property type="entry name" value="STKc_AGC"/>
    <property type="match status" value="1"/>
</dbReference>
<evidence type="ECO:0000256" key="6">
    <source>
        <dbReference type="ARBA" id="ARBA00022741"/>
    </source>
</evidence>
<comment type="similarity">
    <text evidence="1">Belongs to the protein kinase superfamily. AGC Ser/Thr protein kinase family. RAC subfamily.</text>
</comment>
<dbReference type="GeneID" id="94830061"/>
<keyword evidence="14" id="KW-1185">Reference proteome</keyword>
<keyword evidence="5" id="KW-0808">Transferase</keyword>
<name>A0A1J4JDX7_9EUKA</name>
<dbReference type="InterPro" id="IPR011993">
    <property type="entry name" value="PH-like_dom_sf"/>
</dbReference>
<feature type="region of interest" description="Disordered" evidence="9">
    <location>
        <begin position="386"/>
        <end position="408"/>
    </location>
</feature>
<feature type="domain" description="PH" evidence="10">
    <location>
        <begin position="8"/>
        <end position="102"/>
    </location>
</feature>
<dbReference type="Gene3D" id="3.30.200.20">
    <property type="entry name" value="Phosphorylase Kinase, domain 1"/>
    <property type="match status" value="1"/>
</dbReference>
<evidence type="ECO:0000256" key="5">
    <source>
        <dbReference type="ARBA" id="ARBA00022679"/>
    </source>
</evidence>
<feature type="domain" description="AGC-kinase C-terminal" evidence="12">
    <location>
        <begin position="364"/>
        <end position="433"/>
    </location>
</feature>
<sequence length="462" mass="52944">MDQNQIDNQILAQWLKKKASKFGFWHRRFCVLTNKEIIIYKKEKKDLVHRIKITPDLQTQLVNEGSTLTLIIRSSGNKPITFSADEGEPILNWAQQIRKITLMTPNMTINDFEVLSIIARGFYGKVLLAKKKDTGEFYAIKEIHKSRLIRSSQVHSLFMERNILVKTHHPFIANLLYAFLSDTKVYFVLEYASGGELFYQIQQRGKIPEKEVKMYIAELAMALNYLHNNNIIYRDLKPENVLLDSQGYAKLTDFGLAKILNVQDSASTFYGTSEYIAPEILNKKSYGIEIDWWALGVLTYELIFGNLPFSNPNKVLLFESIKNDEPKFPPNVDPKIKQFITMLLKKNPEQRGSFKDVFNHPFFDGLNFEDVYMKKIQPEFVPVAPGSVQQTKYDDEPPVDNPLDSLTTPIDSITNAQFQGFSYAGFNDDGDDDSSDVKVEDSDDDNNDSSLKPTSLFDLPQV</sequence>
<evidence type="ECO:0000313" key="14">
    <source>
        <dbReference type="Proteomes" id="UP000179807"/>
    </source>
</evidence>
<comment type="caution">
    <text evidence="13">The sequence shown here is derived from an EMBL/GenBank/DDBJ whole genome shotgun (WGS) entry which is preliminary data.</text>
</comment>
<dbReference type="Pfam" id="PF00433">
    <property type="entry name" value="Pkinase_C"/>
    <property type="match status" value="1"/>
</dbReference>
<dbReference type="Pfam" id="PF00069">
    <property type="entry name" value="Pkinase"/>
    <property type="match status" value="1"/>
</dbReference>
<evidence type="ECO:0000256" key="2">
    <source>
        <dbReference type="ARBA" id="ARBA00012513"/>
    </source>
</evidence>
<dbReference type="FunFam" id="3.30.200.20:FF:000771">
    <property type="entry name" value="AGC family protein kinase"/>
    <property type="match status" value="1"/>
</dbReference>
<evidence type="ECO:0000256" key="7">
    <source>
        <dbReference type="ARBA" id="ARBA00022777"/>
    </source>
</evidence>
<dbReference type="InterPro" id="IPR011009">
    <property type="entry name" value="Kinase-like_dom_sf"/>
</dbReference>
<proteinExistence type="inferred from homology"/>
<dbReference type="InterPro" id="IPR017892">
    <property type="entry name" value="Pkinase_C"/>
</dbReference>
<evidence type="ECO:0000256" key="1">
    <source>
        <dbReference type="ARBA" id="ARBA00006935"/>
    </source>
</evidence>
<dbReference type="SUPFAM" id="SSF56112">
    <property type="entry name" value="Protein kinase-like (PK-like)"/>
    <property type="match status" value="1"/>
</dbReference>
<keyword evidence="4" id="KW-0597">Phosphoprotein</keyword>
<reference evidence="13" key="1">
    <citation type="submission" date="2016-10" db="EMBL/GenBank/DDBJ databases">
        <authorList>
            <person name="Benchimol M."/>
            <person name="Almeida L.G."/>
            <person name="Vasconcelos A.T."/>
            <person name="Perreira-Neves A."/>
            <person name="Rosa I.A."/>
            <person name="Tasca T."/>
            <person name="Bogo M.R."/>
            <person name="de Souza W."/>
        </authorList>
    </citation>
    <scope>NUCLEOTIDE SEQUENCE [LARGE SCALE GENOMIC DNA]</scope>
    <source>
        <strain evidence="13">K</strain>
    </source>
</reference>
<feature type="region of interest" description="Disordered" evidence="9">
    <location>
        <begin position="421"/>
        <end position="462"/>
    </location>
</feature>
<dbReference type="PANTHER" id="PTHR24351">
    <property type="entry name" value="RIBOSOMAL PROTEIN S6 KINASE"/>
    <property type="match status" value="1"/>
</dbReference>
<dbReference type="Gene3D" id="1.10.510.10">
    <property type="entry name" value="Transferase(Phosphotransferase) domain 1"/>
    <property type="match status" value="1"/>
</dbReference>
<dbReference type="SMART" id="SM00220">
    <property type="entry name" value="S_TKc"/>
    <property type="match status" value="1"/>
</dbReference>
<keyword evidence="7 13" id="KW-0418">Kinase</keyword>
<dbReference type="Pfam" id="PF00169">
    <property type="entry name" value="PH"/>
    <property type="match status" value="1"/>
</dbReference>
<dbReference type="RefSeq" id="XP_068349012.1">
    <property type="nucleotide sequence ID" value="XM_068495357.1"/>
</dbReference>
<evidence type="ECO:0000256" key="3">
    <source>
        <dbReference type="ARBA" id="ARBA00022527"/>
    </source>
</evidence>